<gene>
    <name evidence="13" type="ORF">FH5T_15250</name>
</gene>
<dbReference type="InterPro" id="IPR014718">
    <property type="entry name" value="GH-type_carb-bd"/>
</dbReference>
<dbReference type="InterPro" id="IPR036156">
    <property type="entry name" value="Beta-gal/glucu_dom_sf"/>
</dbReference>
<evidence type="ECO:0000313" key="14">
    <source>
        <dbReference type="Proteomes" id="UP000023772"/>
    </source>
</evidence>
<dbReference type="Gene3D" id="3.20.20.80">
    <property type="entry name" value="Glycosidases"/>
    <property type="match status" value="1"/>
</dbReference>
<dbReference type="InterPro" id="IPR023230">
    <property type="entry name" value="Glyco_hydro_2_CS"/>
</dbReference>
<dbReference type="InterPro" id="IPR006102">
    <property type="entry name" value="Ig-like_GH2"/>
</dbReference>
<dbReference type="InterPro" id="IPR011013">
    <property type="entry name" value="Gal_mutarotase_sf_dom"/>
</dbReference>
<evidence type="ECO:0000256" key="10">
    <source>
        <dbReference type="RuleBase" id="RU361154"/>
    </source>
</evidence>
<dbReference type="Gene3D" id="2.70.98.10">
    <property type="match status" value="1"/>
</dbReference>
<dbReference type="EC" id="3.2.1.23" evidence="5 10"/>
<organism evidence="13 14">
    <name type="scientific">Draconibacterium orientale</name>
    <dbReference type="NCBI Taxonomy" id="1168034"/>
    <lineage>
        <taxon>Bacteria</taxon>
        <taxon>Pseudomonadati</taxon>
        <taxon>Bacteroidota</taxon>
        <taxon>Bacteroidia</taxon>
        <taxon>Marinilabiliales</taxon>
        <taxon>Prolixibacteraceae</taxon>
        <taxon>Draconibacterium</taxon>
    </lineage>
</organism>
<dbReference type="InterPro" id="IPR013783">
    <property type="entry name" value="Ig-like_fold"/>
</dbReference>
<dbReference type="PRINTS" id="PR00132">
    <property type="entry name" value="GLHYDRLASE2"/>
</dbReference>
<dbReference type="SUPFAM" id="SSF51445">
    <property type="entry name" value="(Trans)glycosidases"/>
    <property type="match status" value="1"/>
</dbReference>
<dbReference type="Pfam" id="PF02837">
    <property type="entry name" value="Glyco_hydro_2_N"/>
    <property type="match status" value="1"/>
</dbReference>
<dbReference type="Pfam" id="PF00703">
    <property type="entry name" value="Glyco_hydro_2"/>
    <property type="match status" value="1"/>
</dbReference>
<dbReference type="EMBL" id="CP007451">
    <property type="protein sequence ID" value="AHW60534.1"/>
    <property type="molecule type" value="Genomic_DNA"/>
</dbReference>
<dbReference type="Pfam" id="PF16353">
    <property type="entry name" value="LacZ_4"/>
    <property type="match status" value="1"/>
</dbReference>
<dbReference type="Gene3D" id="2.60.40.10">
    <property type="entry name" value="Immunoglobulins"/>
    <property type="match status" value="2"/>
</dbReference>
<comment type="catalytic activity">
    <reaction evidence="1 10">
        <text>Hydrolysis of terminal non-reducing beta-D-galactose residues in beta-D-galactosides.</text>
        <dbReference type="EC" id="3.2.1.23"/>
    </reaction>
</comment>
<dbReference type="SMART" id="SM01038">
    <property type="entry name" value="Bgal_small_N"/>
    <property type="match status" value="1"/>
</dbReference>
<keyword evidence="6 10" id="KW-0378">Hydrolase</keyword>
<accession>A0ABN4D4E0</accession>
<comment type="subunit">
    <text evidence="4">Monomer.</text>
</comment>
<dbReference type="InterPro" id="IPR006104">
    <property type="entry name" value="Glyco_hydro_2_N"/>
</dbReference>
<dbReference type="InterPro" id="IPR032312">
    <property type="entry name" value="LacZ_4"/>
</dbReference>
<dbReference type="InterPro" id="IPR050347">
    <property type="entry name" value="Bact_Beta-galactosidase"/>
</dbReference>
<evidence type="ECO:0000259" key="12">
    <source>
        <dbReference type="PROSITE" id="PS50022"/>
    </source>
</evidence>
<evidence type="ECO:0000256" key="6">
    <source>
        <dbReference type="ARBA" id="ARBA00022801"/>
    </source>
</evidence>
<dbReference type="InterPro" id="IPR004199">
    <property type="entry name" value="B-gal_small/dom_5"/>
</dbReference>
<evidence type="ECO:0000256" key="3">
    <source>
        <dbReference type="ARBA" id="ARBA00007401"/>
    </source>
</evidence>
<feature type="chain" id="PRO_5047041734" description="Beta-galactosidase" evidence="11">
    <location>
        <begin position="26"/>
        <end position="1269"/>
    </location>
</feature>
<reference evidence="13 14" key="1">
    <citation type="submission" date="2014-03" db="EMBL/GenBank/DDBJ databases">
        <title>Complete genome sequence of a deeply braunched marine Bacteroidia bacterium Draconibacterium orientale type strain FH5T.</title>
        <authorList>
            <person name="Li X."/>
            <person name="Wang X."/>
            <person name="Xie Z."/>
            <person name="Du Z."/>
            <person name="Chen G."/>
        </authorList>
    </citation>
    <scope>NUCLEOTIDE SEQUENCE [LARGE SCALE GENOMIC DNA]</scope>
    <source>
        <strain evidence="13 14">FH5</strain>
    </source>
</reference>
<feature type="domain" description="F5/8 type C" evidence="12">
    <location>
        <begin position="1114"/>
        <end position="1267"/>
    </location>
</feature>
<proteinExistence type="inferred from homology"/>
<comment type="similarity">
    <text evidence="3 10">Belongs to the glycosyl hydrolase 2 family.</text>
</comment>
<keyword evidence="7" id="KW-0106">Calcium</keyword>
<evidence type="ECO:0000256" key="1">
    <source>
        <dbReference type="ARBA" id="ARBA00001412"/>
    </source>
</evidence>
<dbReference type="Pfam" id="PF02929">
    <property type="entry name" value="Bgal_small_N"/>
    <property type="match status" value="1"/>
</dbReference>
<sequence length="1269" mass="144442">MKPHIMLKNFSLLFLFVFMCSSVFSQDVKEWEDPAVFNINRTDPHASFFPFESERLAWDNNKNESAYFQSLNGIWKFNIATNPEGRPVDFYKTDYDVSSWADIKVPANWERQGFDTAIYVNTRYPFWMIANERPNPPHIPSAYNPVGSYRRNFTIPENWEDRQISIHFGAVKSAFYIWVNGEKVGYSEGSKTPAEFDLTEFVKPGENTLALEVYRWSTGSYLECQDFWRISGIERDVYLQATPKVHVRDFFVLAGLDENYKNGTFSLEVEVENYTGANTEDYTVEANVLTLDKNQKILDFSETSTVGAEPAMFQFNASVDNPKKWSAEQPNLYKLMIVLKDAEGNTVEAISHNIGFRTAEIKNGQFMVNGKAVYVKGVNRHEHDPDEGHVISREMMLKDIQLMKEFNINTVRTCHYPDDPEFYVLCDLYGLYVIDEANIESHGMGYGEESLAKHAEWGPMHLDRTRRMVERDKNHACIVTWSLGNEAGDGINFVATYNWIKERDKSRSVQYERAGLADHTDIFCPMYMGIEGIINYAKGNPDRPLIQCEYAHAMGNSCGGLQDYWDAIEAYPALQGGCIWDWVDQGLREVDENGRMYYTYGGDYGTNKPSDNSFCMNGLVNPDRLPNPQLWETKKVYQNIAITADDLAFGKFTIRNKYFFTNLNEFSLLWTVKNAEGIVAHGRIAELNVEPQAEKSISISLPELPELKAGQSYVLKFSLVTKNRKGLVKAGHEQAWEEFVLPTQSAAYATVENKGEISVQQNDAEYVVLGENYQLKIDAESGIISSYIFNGKEMMKQGPRLNFFRPPTENDIRDRNGYRIWEKAGLDQLEQTAQKPELKNQADGSLLLIFPVALKSPSSEFSAVVQYHIFGDGTFNISSEVNLPNSIAAVAKVGLQMKMKRSYNEVNWYGLGGVSTYPDRKSGGKFDFYSTTAEALYDHNIVIPQDNCNQSGVRWASVSNREGNGFLLTGTTEMNFSAYPYDDAEITKARHLNELDEADFVTVNFDALVTGLGTATCGPGILPQYVATSGIYRFDVTYSPVQFQQKSIFEYAAEKYPVTELLLAQSPVLEQNEDGVVSISSAENADLFYSVNDAKFKAYKKPFDLKKGGKVAVYAQVKGKMNSNQVIRYFEMSKEKWTATADCSYRGNEPEMAIDNNPETIWHSDWSDEKLVQPHFLQVDMGEVLELKGFSYLPRQDSWNGRIATYNFEVSADGENWETVVENGRFAYSDDRQEKMFDKTYEVRYMRITTLREVRRSFYSSIAELGVIL</sequence>
<evidence type="ECO:0000256" key="8">
    <source>
        <dbReference type="ARBA" id="ARBA00023295"/>
    </source>
</evidence>
<dbReference type="InterPro" id="IPR000421">
    <property type="entry name" value="FA58C"/>
</dbReference>
<evidence type="ECO:0000256" key="11">
    <source>
        <dbReference type="SAM" id="SignalP"/>
    </source>
</evidence>
<evidence type="ECO:0000256" key="5">
    <source>
        <dbReference type="ARBA" id="ARBA00012756"/>
    </source>
</evidence>
<dbReference type="PANTHER" id="PTHR46323:SF2">
    <property type="entry name" value="BETA-GALACTOSIDASE"/>
    <property type="match status" value="1"/>
</dbReference>
<evidence type="ECO:0000256" key="4">
    <source>
        <dbReference type="ARBA" id="ARBA00011245"/>
    </source>
</evidence>
<dbReference type="PROSITE" id="PS50022">
    <property type="entry name" value="FA58C_3"/>
    <property type="match status" value="1"/>
</dbReference>
<dbReference type="SUPFAM" id="SSF74650">
    <property type="entry name" value="Galactose mutarotase-like"/>
    <property type="match status" value="1"/>
</dbReference>
<keyword evidence="11" id="KW-0732">Signal</keyword>
<evidence type="ECO:0000313" key="13">
    <source>
        <dbReference type="EMBL" id="AHW60534.1"/>
    </source>
</evidence>
<name>A0ABN4D4E0_9BACT</name>
<dbReference type="PROSITE" id="PS00719">
    <property type="entry name" value="GLYCOSYL_HYDROL_F2_1"/>
    <property type="match status" value="1"/>
</dbReference>
<feature type="signal peptide" evidence="11">
    <location>
        <begin position="1"/>
        <end position="25"/>
    </location>
</feature>
<dbReference type="InterPro" id="IPR017853">
    <property type="entry name" value="GH"/>
</dbReference>
<comment type="cofactor">
    <cofactor evidence="2">
        <name>Ca(2+)</name>
        <dbReference type="ChEBI" id="CHEBI:29108"/>
    </cofactor>
</comment>
<dbReference type="InterPro" id="IPR006103">
    <property type="entry name" value="Glyco_hydro_2_cat"/>
</dbReference>
<evidence type="ECO:0000256" key="7">
    <source>
        <dbReference type="ARBA" id="ARBA00022837"/>
    </source>
</evidence>
<keyword evidence="14" id="KW-1185">Reference proteome</keyword>
<protein>
    <recommendedName>
        <fullName evidence="5 10">Beta-galactosidase</fullName>
        <ecNumber evidence="5 10">3.2.1.23</ecNumber>
    </recommendedName>
    <alternativeName>
        <fullName evidence="9 10">Lactase</fullName>
    </alternativeName>
</protein>
<evidence type="ECO:0000256" key="2">
    <source>
        <dbReference type="ARBA" id="ARBA00001913"/>
    </source>
</evidence>
<dbReference type="Pfam" id="PF02836">
    <property type="entry name" value="Glyco_hydro_2_C"/>
    <property type="match status" value="1"/>
</dbReference>
<dbReference type="InterPro" id="IPR006101">
    <property type="entry name" value="Glyco_hydro_2"/>
</dbReference>
<dbReference type="SUPFAM" id="SSF49785">
    <property type="entry name" value="Galactose-binding domain-like"/>
    <property type="match status" value="2"/>
</dbReference>
<dbReference type="Pfam" id="PF00754">
    <property type="entry name" value="F5_F8_type_C"/>
    <property type="match status" value="1"/>
</dbReference>
<dbReference type="InterPro" id="IPR008979">
    <property type="entry name" value="Galactose-bd-like_sf"/>
</dbReference>
<dbReference type="SUPFAM" id="SSF49303">
    <property type="entry name" value="beta-Galactosidase/glucuronidase domain"/>
    <property type="match status" value="2"/>
</dbReference>
<keyword evidence="8 10" id="KW-0326">Glycosidase</keyword>
<dbReference type="Gene3D" id="2.60.120.260">
    <property type="entry name" value="Galactose-binding domain-like"/>
    <property type="match status" value="2"/>
</dbReference>
<evidence type="ECO:0000256" key="9">
    <source>
        <dbReference type="ARBA" id="ARBA00032230"/>
    </source>
</evidence>
<dbReference type="Proteomes" id="UP000023772">
    <property type="component" value="Chromosome"/>
</dbReference>
<dbReference type="PANTHER" id="PTHR46323">
    <property type="entry name" value="BETA-GALACTOSIDASE"/>
    <property type="match status" value="1"/>
</dbReference>